<protein>
    <submittedName>
        <fullName evidence="2">Uncharacterized protein</fullName>
    </submittedName>
</protein>
<dbReference type="AlphaFoldDB" id="A0A553HXT5"/>
<dbReference type="EMBL" id="VFLP01000034">
    <property type="protein sequence ID" value="TRX92764.1"/>
    <property type="molecule type" value="Genomic_DNA"/>
</dbReference>
<reference evidence="3" key="1">
    <citation type="submission" date="2019-06" db="EMBL/GenBank/DDBJ databases">
        <title>Draft genome sequence of the griseofulvin-producing fungus Xylaria cubensis strain G536.</title>
        <authorList>
            <person name="Mead M.E."/>
            <person name="Raja H.A."/>
            <person name="Steenwyk J.L."/>
            <person name="Knowles S.L."/>
            <person name="Oberlies N.H."/>
            <person name="Rokas A."/>
        </authorList>
    </citation>
    <scope>NUCLEOTIDE SEQUENCE [LARGE SCALE GENOMIC DNA]</scope>
    <source>
        <strain evidence="3">G536</strain>
    </source>
</reference>
<evidence type="ECO:0000313" key="2">
    <source>
        <dbReference type="EMBL" id="TRX92764.1"/>
    </source>
</evidence>
<evidence type="ECO:0000313" key="3">
    <source>
        <dbReference type="Proteomes" id="UP000319160"/>
    </source>
</evidence>
<name>A0A553HXT5_9PEZI</name>
<feature type="compositionally biased region" description="Polar residues" evidence="1">
    <location>
        <begin position="22"/>
        <end position="41"/>
    </location>
</feature>
<proteinExistence type="predicted"/>
<feature type="region of interest" description="Disordered" evidence="1">
    <location>
        <begin position="1"/>
        <end position="52"/>
    </location>
</feature>
<dbReference type="STRING" id="2512241.A0A553HXT5"/>
<evidence type="ECO:0000256" key="1">
    <source>
        <dbReference type="SAM" id="MobiDB-lite"/>
    </source>
</evidence>
<accession>A0A553HXT5</accession>
<keyword evidence="3" id="KW-1185">Reference proteome</keyword>
<organism evidence="2 3">
    <name type="scientific">Xylaria flabelliformis</name>
    <dbReference type="NCBI Taxonomy" id="2512241"/>
    <lineage>
        <taxon>Eukaryota</taxon>
        <taxon>Fungi</taxon>
        <taxon>Dikarya</taxon>
        <taxon>Ascomycota</taxon>
        <taxon>Pezizomycotina</taxon>
        <taxon>Sordariomycetes</taxon>
        <taxon>Xylariomycetidae</taxon>
        <taxon>Xylariales</taxon>
        <taxon>Xylariaceae</taxon>
        <taxon>Xylaria</taxon>
    </lineage>
</organism>
<dbReference type="OrthoDB" id="5073671at2759"/>
<dbReference type="Proteomes" id="UP000319160">
    <property type="component" value="Unassembled WGS sequence"/>
</dbReference>
<comment type="caution">
    <text evidence="2">The sequence shown here is derived from an EMBL/GenBank/DDBJ whole genome shotgun (WGS) entry which is preliminary data.</text>
</comment>
<gene>
    <name evidence="2" type="ORF">FHL15_006438</name>
</gene>
<sequence length="254" mass="27437">MISRTYRDPPPSYAEATGALDSDNQTDTRCHSHSTTNTSLTPAAAAAYPQNSGGSSSSVATHIFPPAFCVYCQSTRHYILGESRYLPLYAVSTHSSLSSKPDLVIYNGASEDAPPLAFVDHEPFSRSAGITLPARQGSHFPASHELLESGGPFTRTLSFDMRTAASDGRREHFEWRHSSGVEIEALGGRQHSEVVAVWVATGMFMARVLRFQFLGSGADGSLGDRWAVMAVASALAIWNRDPRARNRGLATASF</sequence>